<evidence type="ECO:0000313" key="11">
    <source>
        <dbReference type="EMBL" id="AIB13237.1"/>
    </source>
</evidence>
<organism evidence="11 13">
    <name type="scientific">Azospirillum argentinense</name>
    <dbReference type="NCBI Taxonomy" id="2970906"/>
    <lineage>
        <taxon>Bacteria</taxon>
        <taxon>Pseudomonadati</taxon>
        <taxon>Pseudomonadota</taxon>
        <taxon>Alphaproteobacteria</taxon>
        <taxon>Rhodospirillales</taxon>
        <taxon>Azospirillaceae</taxon>
        <taxon>Azospirillum</taxon>
    </lineage>
</organism>
<evidence type="ECO:0000313" key="12">
    <source>
        <dbReference type="EMBL" id="PNQ95154.1"/>
    </source>
</evidence>
<proteinExistence type="predicted"/>
<evidence type="ECO:0000256" key="5">
    <source>
        <dbReference type="ARBA" id="ARBA00022723"/>
    </source>
</evidence>
<dbReference type="RefSeq" id="WP_040133789.1">
    <property type="nucleotide sequence ID" value="NZ_CP007794.1"/>
</dbReference>
<dbReference type="PRINTS" id="PR00605">
    <property type="entry name" value="CYTCHROMECIC"/>
</dbReference>
<dbReference type="KEGG" id="abq:ABAZ39_14845"/>
<keyword evidence="4" id="KW-0679">Respiratory chain</keyword>
<dbReference type="GO" id="GO:0020037">
    <property type="term" value="F:heme binding"/>
    <property type="evidence" value="ECO:0007669"/>
    <property type="project" value="InterPro"/>
</dbReference>
<dbReference type="EMBL" id="POWG01000059">
    <property type="protein sequence ID" value="PNQ95154.1"/>
    <property type="molecule type" value="Genomic_DNA"/>
</dbReference>
<keyword evidence="2" id="KW-0813">Transport</keyword>
<dbReference type="Proteomes" id="UP000236268">
    <property type="component" value="Unassembled WGS sequence"/>
</dbReference>
<evidence type="ECO:0000256" key="8">
    <source>
        <dbReference type="PROSITE-ProRule" id="PRU00433"/>
    </source>
</evidence>
<sequence length="189" mass="20346">MSSLSRSAVSLALLGTLLLAACEREERSYRGEPVGEVKPGAIVQGTLYAGAPSPPPPQRREYEGNAYHVSEGKRLFEWFNCSGCHAHGGGDIGPPLMDEVWIYGGELENIAATIVEGRPNGMPSFRNKIPDQQLWQIAAYVRSMQREVRKDVAPGRDDHMAVTPGEQNQPVSPPKPGGVASPSSEGRGP</sequence>
<evidence type="ECO:0000256" key="3">
    <source>
        <dbReference type="ARBA" id="ARBA00022617"/>
    </source>
</evidence>
<name>A0A060DJX5_9PROT</name>
<dbReference type="EMBL" id="CP007794">
    <property type="protein sequence ID" value="AIB13237.1"/>
    <property type="molecule type" value="Genomic_DNA"/>
</dbReference>
<feature type="domain" description="Cytochrome c" evidence="10">
    <location>
        <begin position="67"/>
        <end position="145"/>
    </location>
</feature>
<dbReference type="InterPro" id="IPR008168">
    <property type="entry name" value="Cyt_C_IC"/>
</dbReference>
<reference evidence="11 13" key="1">
    <citation type="journal article" date="2014" name="Genome Announc.">
        <title>Complete Genome Sequence of the Model Rhizosphere Strain Azospirillum brasilense Az39, Successfully Applied in Agriculture.</title>
        <authorList>
            <person name="Rivera D."/>
            <person name="Revale S."/>
            <person name="Molina R."/>
            <person name="Gualpa J."/>
            <person name="Puente M."/>
            <person name="Maroniche G."/>
            <person name="Paris G."/>
            <person name="Baker D."/>
            <person name="Clavijo B."/>
            <person name="McLay K."/>
            <person name="Spaepen S."/>
            <person name="Perticari A."/>
            <person name="Vazquez M."/>
            <person name="Wisniewski-Dye F."/>
            <person name="Watkins C."/>
            <person name="Martinez-Abarca F."/>
            <person name="Vanderleyden J."/>
            <person name="Cassan F."/>
        </authorList>
    </citation>
    <scope>NUCLEOTIDE SEQUENCE [LARGE SCALE GENOMIC DNA]</scope>
    <source>
        <strain evidence="11 13">Az39</strain>
        <plasmid evidence="11">AbAZ39_p1</plasmid>
    </source>
</reference>
<keyword evidence="6" id="KW-0249">Electron transport</keyword>
<dbReference type="PROSITE" id="PS51257">
    <property type="entry name" value="PROKAR_LIPOPROTEIN"/>
    <property type="match status" value="1"/>
</dbReference>
<dbReference type="Gene3D" id="1.10.760.10">
    <property type="entry name" value="Cytochrome c-like domain"/>
    <property type="match status" value="1"/>
</dbReference>
<dbReference type="InterPro" id="IPR036909">
    <property type="entry name" value="Cyt_c-like_dom_sf"/>
</dbReference>
<evidence type="ECO:0000256" key="4">
    <source>
        <dbReference type="ARBA" id="ARBA00022660"/>
    </source>
</evidence>
<keyword evidence="11" id="KW-0614">Plasmid</keyword>
<gene>
    <name evidence="11" type="ORF">ABAZ39_14845</name>
    <name evidence="12" type="ORF">C1S70_30420</name>
</gene>
<evidence type="ECO:0000256" key="2">
    <source>
        <dbReference type="ARBA" id="ARBA00022448"/>
    </source>
</evidence>
<evidence type="ECO:0000313" key="13">
    <source>
        <dbReference type="Proteomes" id="UP000027186"/>
    </source>
</evidence>
<dbReference type="Pfam" id="PF13442">
    <property type="entry name" value="Cytochrome_CBB3"/>
    <property type="match status" value="1"/>
</dbReference>
<evidence type="ECO:0000259" key="10">
    <source>
        <dbReference type="PROSITE" id="PS51007"/>
    </source>
</evidence>
<dbReference type="SUPFAM" id="SSF46626">
    <property type="entry name" value="Cytochrome c"/>
    <property type="match status" value="1"/>
</dbReference>
<dbReference type="GO" id="GO:0005506">
    <property type="term" value="F:iron ion binding"/>
    <property type="evidence" value="ECO:0007669"/>
    <property type="project" value="InterPro"/>
</dbReference>
<evidence type="ECO:0000313" key="14">
    <source>
        <dbReference type="Proteomes" id="UP000236268"/>
    </source>
</evidence>
<dbReference type="OrthoDB" id="9779283at2"/>
<keyword evidence="7 8" id="KW-0408">Iron</keyword>
<dbReference type="AlphaFoldDB" id="A0A060DJX5"/>
<evidence type="ECO:0000256" key="1">
    <source>
        <dbReference type="ARBA" id="ARBA00001926"/>
    </source>
</evidence>
<dbReference type="PROSITE" id="PS51007">
    <property type="entry name" value="CYTC"/>
    <property type="match status" value="1"/>
</dbReference>
<keyword evidence="5 8" id="KW-0479">Metal-binding</keyword>
<dbReference type="Proteomes" id="UP000027186">
    <property type="component" value="Plasmid AbAZ39_p1"/>
</dbReference>
<geneLocation type="plasmid" evidence="11 13">
    <name>AbAZ39_p1</name>
</geneLocation>
<evidence type="ECO:0000256" key="9">
    <source>
        <dbReference type="SAM" id="MobiDB-lite"/>
    </source>
</evidence>
<geneLocation type="plasmid" evidence="12">
    <name>p39unnamed</name>
</geneLocation>
<protein>
    <submittedName>
        <fullName evidence="11">Cytochrome C</fullName>
    </submittedName>
</protein>
<evidence type="ECO:0000256" key="6">
    <source>
        <dbReference type="ARBA" id="ARBA00022982"/>
    </source>
</evidence>
<accession>A0A2K1FRL2</accession>
<feature type="region of interest" description="Disordered" evidence="9">
    <location>
        <begin position="149"/>
        <end position="189"/>
    </location>
</feature>
<keyword evidence="3 8" id="KW-0349">Heme</keyword>
<dbReference type="GO" id="GO:0009055">
    <property type="term" value="F:electron transfer activity"/>
    <property type="evidence" value="ECO:0007669"/>
    <property type="project" value="InterPro"/>
</dbReference>
<evidence type="ECO:0000256" key="7">
    <source>
        <dbReference type="ARBA" id="ARBA00023004"/>
    </source>
</evidence>
<accession>A0A060DJX5</accession>
<feature type="compositionally biased region" description="Basic and acidic residues" evidence="9">
    <location>
        <begin position="149"/>
        <end position="160"/>
    </location>
</feature>
<comment type="cofactor">
    <cofactor evidence="1">
        <name>heme c</name>
        <dbReference type="ChEBI" id="CHEBI:61717"/>
    </cofactor>
</comment>
<dbReference type="InterPro" id="IPR009056">
    <property type="entry name" value="Cyt_c-like_dom"/>
</dbReference>
<reference evidence="12 14" key="2">
    <citation type="submission" date="2018-01" db="EMBL/GenBank/DDBJ databases">
        <title>Whole genome sequence of Azospirillum brasilense REC3 isolated from strawberry roots.</title>
        <authorList>
            <person name="Fontana C.A."/>
            <person name="Salazar S.M."/>
            <person name="Bassi D."/>
            <person name="Puglisi E."/>
            <person name="Lovaisa N.C."/>
            <person name="Toffoli L.M."/>
            <person name="Pedraza R."/>
            <person name="Cocconcelli P.S."/>
        </authorList>
    </citation>
    <scope>NUCLEOTIDE SEQUENCE [LARGE SCALE GENOMIC DNA]</scope>
    <source>
        <strain evidence="12 14">REC3</strain>
        <plasmid evidence="12">p39unnamed</plasmid>
    </source>
</reference>